<evidence type="ECO:0000256" key="8">
    <source>
        <dbReference type="ARBA" id="ARBA00031934"/>
    </source>
</evidence>
<accession>C1L4N7</accession>
<dbReference type="EMBL" id="FN313931">
    <property type="protein sequence ID" value="CAX69665.1"/>
    <property type="molecule type" value="mRNA"/>
</dbReference>
<dbReference type="Pfam" id="PF02089">
    <property type="entry name" value="Palm_thioest"/>
    <property type="match status" value="1"/>
</dbReference>
<feature type="chain" id="PRO_5002911393" description="Palmitoyl-protein thioesterase 1" evidence="9">
    <location>
        <begin position="20"/>
        <end position="298"/>
    </location>
</feature>
<dbReference type="PANTHER" id="PTHR11247:SF8">
    <property type="entry name" value="PALMITOYL-PROTEIN THIOESTERASE 1"/>
    <property type="match status" value="1"/>
</dbReference>
<evidence type="ECO:0000256" key="4">
    <source>
        <dbReference type="ARBA" id="ARBA00022729"/>
    </source>
</evidence>
<evidence type="ECO:0000256" key="7">
    <source>
        <dbReference type="ARBA" id="ARBA00023180"/>
    </source>
</evidence>
<evidence type="ECO:0000256" key="1">
    <source>
        <dbReference type="ARBA" id="ARBA00010758"/>
    </source>
</evidence>
<dbReference type="InterPro" id="IPR002472">
    <property type="entry name" value="Palm_thioest"/>
</dbReference>
<dbReference type="AlphaFoldDB" id="C1L4N7"/>
<feature type="signal peptide" evidence="9">
    <location>
        <begin position="1"/>
        <end position="19"/>
    </location>
</feature>
<keyword evidence="5 10" id="KW-0378">Hydrolase</keyword>
<dbReference type="GlyCosmos" id="C1L4N7">
    <property type="glycosylation" value="1 site, No reported glycans"/>
</dbReference>
<dbReference type="Gene3D" id="3.40.50.1820">
    <property type="entry name" value="alpha/beta hydrolase"/>
    <property type="match status" value="1"/>
</dbReference>
<dbReference type="PANTHER" id="PTHR11247">
    <property type="entry name" value="PALMITOYL-PROTEIN THIOESTERASE/DOLICHYLDIPHOSPHATASE 1"/>
    <property type="match status" value="1"/>
</dbReference>
<organism evidence="10">
    <name type="scientific">Schistosoma japonicum</name>
    <name type="common">Blood fluke</name>
    <dbReference type="NCBI Taxonomy" id="6182"/>
    <lineage>
        <taxon>Eukaryota</taxon>
        <taxon>Metazoa</taxon>
        <taxon>Spiralia</taxon>
        <taxon>Lophotrochozoa</taxon>
        <taxon>Platyhelminthes</taxon>
        <taxon>Trematoda</taxon>
        <taxon>Digenea</taxon>
        <taxon>Strigeidida</taxon>
        <taxon>Schistosomatoidea</taxon>
        <taxon>Schistosomatidae</taxon>
        <taxon>Schistosoma</taxon>
    </lineage>
</organism>
<evidence type="ECO:0000256" key="6">
    <source>
        <dbReference type="ARBA" id="ARBA00023157"/>
    </source>
</evidence>
<keyword evidence="6" id="KW-1015">Disulfide bond</keyword>
<dbReference type="FunFam" id="3.40.50.1820:FF:000107">
    <property type="entry name" value="Palmitoyl-protein thioesterase 1"/>
    <property type="match status" value="1"/>
</dbReference>
<proteinExistence type="evidence at transcript level"/>
<sequence>MFVHYILLAWILLISHSSCRLTEKLPVIIWHGMGDRGTGMGILRLAKAIENEVPGTYVKCITTSNSIIEDIEDTYFMPINDQLDYVCRIIQGDGNFSNGLHMIGISQGGLFRALVQKCSFRKVGAVISIGGPQQGVFGLPKCFIDGFIHFCLLMNELLSYGAYTEFVQSHVVQAQYWHDPLKEDVYRKYSQFLADINQENQINETYREKIKNILRLVLVKFSDDTTVIPKESEWFGFYRNGSLSNITSLQDSILYREDRLGLQTLDKRGDLHLIEKDGDHLHFDVNWFVQNIIIPFLK</sequence>
<evidence type="ECO:0000256" key="5">
    <source>
        <dbReference type="ARBA" id="ARBA00022801"/>
    </source>
</evidence>
<name>C1L4N7_SCHJA</name>
<dbReference type="EC" id="3.1.2.22" evidence="2"/>
<dbReference type="GO" id="GO:0008474">
    <property type="term" value="F:palmitoyl-(protein) hydrolase activity"/>
    <property type="evidence" value="ECO:0007669"/>
    <property type="project" value="UniProtKB-EC"/>
</dbReference>
<dbReference type="InterPro" id="IPR029058">
    <property type="entry name" value="AB_hydrolase_fold"/>
</dbReference>
<reference evidence="10" key="1">
    <citation type="journal article" date="2009" name="Nature">
        <title>The Schistosoma japonicum genome reveals features of host-parasite interplay.</title>
        <authorList>
            <person name="Liu F."/>
            <person name="Zhou Y."/>
            <person name="Wang Z.Q."/>
            <person name="Lu G."/>
            <person name="Zheng H."/>
            <person name="Brindley P.J."/>
            <person name="McManus D.P."/>
            <person name="Blair D."/>
            <person name="Zhang Q.H."/>
            <person name="Zhong Y."/>
            <person name="Wang S."/>
            <person name="Han Z.G."/>
            <person name="Chen Z."/>
        </authorList>
    </citation>
    <scope>NUCLEOTIDE SEQUENCE</scope>
    <source>
        <strain evidence="10">Anhui</strain>
    </source>
</reference>
<comment type="similarity">
    <text evidence="1">Belongs to the palmitoyl-protein thioesterase family.</text>
</comment>
<evidence type="ECO:0000256" key="3">
    <source>
        <dbReference type="ARBA" id="ARBA00014212"/>
    </source>
</evidence>
<gene>
    <name evidence="10" type="primary">Ppt1</name>
</gene>
<keyword evidence="7" id="KW-0325">Glycoprotein</keyword>
<dbReference type="SUPFAM" id="SSF53474">
    <property type="entry name" value="alpha/beta-Hydrolases"/>
    <property type="match status" value="1"/>
</dbReference>
<dbReference type="GO" id="GO:0006898">
    <property type="term" value="P:receptor-mediated endocytosis"/>
    <property type="evidence" value="ECO:0007669"/>
    <property type="project" value="TreeGrafter"/>
</dbReference>
<keyword evidence="4 9" id="KW-0732">Signal</keyword>
<evidence type="ECO:0000256" key="2">
    <source>
        <dbReference type="ARBA" id="ARBA00012423"/>
    </source>
</evidence>
<dbReference type="GO" id="GO:0005764">
    <property type="term" value="C:lysosome"/>
    <property type="evidence" value="ECO:0007669"/>
    <property type="project" value="TreeGrafter"/>
</dbReference>
<protein>
    <recommendedName>
        <fullName evidence="3">Palmitoyl-protein thioesterase 1</fullName>
        <ecNumber evidence="2">3.1.2.22</ecNumber>
    </recommendedName>
    <alternativeName>
        <fullName evidence="8">Palmitoyl-protein hydrolase 1</fullName>
    </alternativeName>
</protein>
<reference evidence="10" key="2">
    <citation type="submission" date="2009-03" db="EMBL/GenBank/DDBJ databases">
        <authorList>
            <person name="Gang L."/>
        </authorList>
    </citation>
    <scope>NUCLEOTIDE SEQUENCE</scope>
    <source>
        <strain evidence="10">Anhui</strain>
    </source>
</reference>
<evidence type="ECO:0000313" key="10">
    <source>
        <dbReference type="EMBL" id="CAX69665.1"/>
    </source>
</evidence>
<dbReference type="PRINTS" id="PR00414">
    <property type="entry name" value="PPTHIESTRASE"/>
</dbReference>
<evidence type="ECO:0000256" key="9">
    <source>
        <dbReference type="SAM" id="SignalP"/>
    </source>
</evidence>